<dbReference type="RefSeq" id="WP_072334592.1">
    <property type="nucleotide sequence ID" value="NZ_DBGALU010000126.1"/>
</dbReference>
<organism evidence="2 3">
    <name type="scientific">Desulfovibrio piger</name>
    <dbReference type="NCBI Taxonomy" id="901"/>
    <lineage>
        <taxon>Bacteria</taxon>
        <taxon>Pseudomonadati</taxon>
        <taxon>Thermodesulfobacteriota</taxon>
        <taxon>Desulfovibrionia</taxon>
        <taxon>Desulfovibrionales</taxon>
        <taxon>Desulfovibrionaceae</taxon>
        <taxon>Desulfovibrio</taxon>
    </lineage>
</organism>
<protein>
    <submittedName>
        <fullName evidence="2">Uncharacterized protein</fullName>
    </submittedName>
</protein>
<feature type="compositionally biased region" description="Low complexity" evidence="1">
    <location>
        <begin position="41"/>
        <end position="66"/>
    </location>
</feature>
<evidence type="ECO:0000313" key="2">
    <source>
        <dbReference type="EMBL" id="SFV73176.1"/>
    </source>
</evidence>
<feature type="region of interest" description="Disordered" evidence="1">
    <location>
        <begin position="157"/>
        <end position="183"/>
    </location>
</feature>
<dbReference type="Proteomes" id="UP000186323">
    <property type="component" value="Chromosome I"/>
</dbReference>
<dbReference type="KEGG" id="dpg:DESPIGER_1326"/>
<evidence type="ECO:0000256" key="1">
    <source>
        <dbReference type="SAM" id="MobiDB-lite"/>
    </source>
</evidence>
<proteinExistence type="predicted"/>
<reference evidence="3" key="1">
    <citation type="submission" date="2016-10" db="EMBL/GenBank/DDBJ databases">
        <authorList>
            <person name="Wegmann U."/>
        </authorList>
    </citation>
    <scope>NUCLEOTIDE SEQUENCE [LARGE SCALE GENOMIC DNA]</scope>
</reference>
<evidence type="ECO:0000313" key="3">
    <source>
        <dbReference type="Proteomes" id="UP000186323"/>
    </source>
</evidence>
<dbReference type="EMBL" id="LT630450">
    <property type="protein sequence ID" value="SFV73176.1"/>
    <property type="molecule type" value="Genomic_DNA"/>
</dbReference>
<dbReference type="AlphaFoldDB" id="A0A1K1LEQ2"/>
<keyword evidence="3" id="KW-1185">Reference proteome</keyword>
<feature type="region of interest" description="Disordered" evidence="1">
    <location>
        <begin position="1"/>
        <end position="68"/>
    </location>
</feature>
<accession>A0A1K1LEQ2</accession>
<gene>
    <name evidence="2" type="ORF">DESPIGER_1326</name>
</gene>
<name>A0A1K1LEQ2_9BACT</name>
<dbReference type="OrthoDB" id="5461298at2"/>
<sequence>MPETEAIFDEGGMAPRPESGLYGLPPDQGGTPPAAPLLGSGPEEGQPAAPGQAAAEGQEKQPAAGETARLEAHLRQTDALRRARWQQQVEQWRQEVADDPQLGGEHLAATVARAQLALDRFDTDKSIGRLLEESGYGNHPAVLRFFSRLADSLLEDSLPGSEGGGSLPPLEERMYAGWSSQRP</sequence>